<dbReference type="OrthoDB" id="4065448at2759"/>
<accession>A0A061BCC8</accession>
<feature type="transmembrane region" description="Helical" evidence="1">
    <location>
        <begin position="51"/>
        <end position="72"/>
    </location>
</feature>
<organism evidence="2">
    <name type="scientific">Cyberlindnera fabianii</name>
    <name type="common">Yeast</name>
    <name type="synonym">Hansenula fabianii</name>
    <dbReference type="NCBI Taxonomy" id="36022"/>
    <lineage>
        <taxon>Eukaryota</taxon>
        <taxon>Fungi</taxon>
        <taxon>Dikarya</taxon>
        <taxon>Ascomycota</taxon>
        <taxon>Saccharomycotina</taxon>
        <taxon>Saccharomycetes</taxon>
        <taxon>Phaffomycetales</taxon>
        <taxon>Phaffomycetaceae</taxon>
        <taxon>Cyberlindnera</taxon>
    </lineage>
</organism>
<keyword evidence="1" id="KW-0812">Transmembrane</keyword>
<protein>
    <submittedName>
        <fullName evidence="2">CYFA0S35e00232g1_1</fullName>
    </submittedName>
</protein>
<dbReference type="EMBL" id="LK052920">
    <property type="protein sequence ID" value="CDR47625.1"/>
    <property type="molecule type" value="Genomic_DNA"/>
</dbReference>
<proteinExistence type="predicted"/>
<keyword evidence="1" id="KW-0472">Membrane</keyword>
<sequence>MAGTFQYYPTNEERDRDSYRVVNFFRNGLTRLYWMYYIHLPYYLMENQDAALLHCFFLVLFSLMVYAVFAYLPHTMFQLLTRSYYYLTGDDFRRLLVEYGIKDRAN</sequence>
<gene>
    <name evidence="2" type="ORF">CYFA0S_35e00232g</name>
</gene>
<evidence type="ECO:0000313" key="2">
    <source>
        <dbReference type="EMBL" id="CDR47625.1"/>
    </source>
</evidence>
<evidence type="ECO:0000256" key="1">
    <source>
        <dbReference type="SAM" id="Phobius"/>
    </source>
</evidence>
<reference evidence="2" key="1">
    <citation type="journal article" date="2014" name="Genome Announc.">
        <title>Genome sequence of the yeast Cyberlindnera fabianii (Hansenula fabianii).</title>
        <authorList>
            <person name="Freel K.C."/>
            <person name="Sarilar V."/>
            <person name="Neuveglise C."/>
            <person name="Devillers H."/>
            <person name="Friedrich A."/>
            <person name="Schacherer J."/>
        </authorList>
    </citation>
    <scope>NUCLEOTIDE SEQUENCE</scope>
    <source>
        <strain evidence="2">YJS4271</strain>
    </source>
</reference>
<dbReference type="PhylomeDB" id="A0A061BCC8"/>
<name>A0A061BCC8_CYBFA</name>
<dbReference type="AlphaFoldDB" id="A0A061BCC8"/>
<keyword evidence="1" id="KW-1133">Transmembrane helix</keyword>